<name>A0A8S1Q818_PARPR</name>
<gene>
    <name evidence="18" type="ORF">PPRIM_AZ9-3.1.T1480080</name>
</gene>
<dbReference type="GO" id="GO:0051539">
    <property type="term" value="F:4 iron, 4 sulfur cluster binding"/>
    <property type="evidence" value="ECO:0007669"/>
    <property type="project" value="UniProtKB-KW"/>
</dbReference>
<evidence type="ECO:0000256" key="16">
    <source>
        <dbReference type="SAM" id="Phobius"/>
    </source>
</evidence>
<evidence type="ECO:0000256" key="6">
    <source>
        <dbReference type="ARBA" id="ARBA00022692"/>
    </source>
</evidence>
<dbReference type="Pfam" id="PF26466">
    <property type="entry name" value="DNA_primase_lrg_N"/>
    <property type="match status" value="1"/>
</dbReference>
<keyword evidence="8" id="KW-0479">Metal-binding</keyword>
<evidence type="ECO:0000256" key="2">
    <source>
        <dbReference type="ARBA" id="ARBA00004141"/>
    </source>
</evidence>
<evidence type="ECO:0000256" key="3">
    <source>
        <dbReference type="ARBA" id="ARBA00005227"/>
    </source>
</evidence>
<organism evidence="18 19">
    <name type="scientific">Paramecium primaurelia</name>
    <dbReference type="NCBI Taxonomy" id="5886"/>
    <lineage>
        <taxon>Eukaryota</taxon>
        <taxon>Sar</taxon>
        <taxon>Alveolata</taxon>
        <taxon>Ciliophora</taxon>
        <taxon>Intramacronucleata</taxon>
        <taxon>Oligohymenophorea</taxon>
        <taxon>Peniculida</taxon>
        <taxon>Parameciidae</taxon>
        <taxon>Paramecium</taxon>
    </lineage>
</organism>
<proteinExistence type="inferred from homology"/>
<feature type="transmembrane region" description="Helical" evidence="16">
    <location>
        <begin position="764"/>
        <end position="787"/>
    </location>
</feature>
<feature type="compositionally biased region" description="Polar residues" evidence="15">
    <location>
        <begin position="78"/>
        <end position="90"/>
    </location>
</feature>
<dbReference type="PANTHER" id="PTHR10766:SF41">
    <property type="entry name" value="TRANSMEMBRANE 9 SUPERFAMILY MEMBER 3"/>
    <property type="match status" value="1"/>
</dbReference>
<dbReference type="CDD" id="cd17546">
    <property type="entry name" value="REC_hyHK_CKI1_RcsC-like"/>
    <property type="match status" value="1"/>
</dbReference>
<comment type="subcellular location">
    <subcellularLocation>
        <location evidence="2">Membrane</location>
        <topology evidence="2">Multi-pass membrane protein</topology>
    </subcellularLocation>
</comment>
<feature type="region of interest" description="Disordered" evidence="15">
    <location>
        <begin position="67"/>
        <end position="90"/>
    </location>
</feature>
<evidence type="ECO:0000256" key="12">
    <source>
        <dbReference type="ARBA" id="ARBA00023014"/>
    </source>
</evidence>
<evidence type="ECO:0000313" key="19">
    <source>
        <dbReference type="Proteomes" id="UP000688137"/>
    </source>
</evidence>
<accession>A0A8S1Q818</accession>
<feature type="transmembrane region" description="Helical" evidence="16">
    <location>
        <begin position="643"/>
        <end position="670"/>
    </location>
</feature>
<evidence type="ECO:0000256" key="11">
    <source>
        <dbReference type="ARBA" id="ARBA00023004"/>
    </source>
</evidence>
<evidence type="ECO:0000256" key="9">
    <source>
        <dbReference type="ARBA" id="ARBA00022729"/>
    </source>
</evidence>
<dbReference type="InterPro" id="IPR016558">
    <property type="entry name" value="DNA_primase_lsu_euk"/>
</dbReference>
<feature type="transmembrane region" description="Helical" evidence="16">
    <location>
        <begin position="483"/>
        <end position="504"/>
    </location>
</feature>
<feature type="domain" description="Response regulatory" evidence="17">
    <location>
        <begin position="188"/>
        <end position="309"/>
    </location>
</feature>
<keyword evidence="13 16" id="KW-0472">Membrane</keyword>
<dbReference type="Pfam" id="PF04104">
    <property type="entry name" value="DNA_primase_lrg"/>
    <property type="match status" value="1"/>
</dbReference>
<dbReference type="Pfam" id="PF02990">
    <property type="entry name" value="EMP70"/>
    <property type="match status" value="1"/>
</dbReference>
<evidence type="ECO:0000313" key="18">
    <source>
        <dbReference type="EMBL" id="CAD8111642.1"/>
    </source>
</evidence>
<protein>
    <recommendedName>
        <fullName evidence="17">Response regulatory domain-containing protein</fullName>
    </recommendedName>
</protein>
<reference evidence="18" key="1">
    <citation type="submission" date="2021-01" db="EMBL/GenBank/DDBJ databases">
        <authorList>
            <consortium name="Genoscope - CEA"/>
            <person name="William W."/>
        </authorList>
    </citation>
    <scope>NUCLEOTIDE SEQUENCE</scope>
</reference>
<dbReference type="CDD" id="cd07322">
    <property type="entry name" value="PriL_PriS_Eukaryotic"/>
    <property type="match status" value="1"/>
</dbReference>
<comment type="similarity">
    <text evidence="3">Belongs to the nonaspanin (TM9SF) (TC 9.A.2) family.</text>
</comment>
<keyword evidence="5" id="KW-0639">Primosome</keyword>
<comment type="caution">
    <text evidence="18">The sequence shown here is derived from an EMBL/GenBank/DDBJ whole genome shotgun (WGS) entry which is preliminary data.</text>
</comment>
<evidence type="ECO:0000256" key="4">
    <source>
        <dbReference type="ARBA" id="ARBA00022485"/>
    </source>
</evidence>
<feature type="transmembrane region" description="Helical" evidence="16">
    <location>
        <begin position="608"/>
        <end position="637"/>
    </location>
</feature>
<feature type="transmembrane region" description="Helical" evidence="16">
    <location>
        <begin position="541"/>
        <end position="564"/>
    </location>
</feature>
<comment type="cofactor">
    <cofactor evidence="1">
        <name>[4Fe-4S] cluster</name>
        <dbReference type="ChEBI" id="CHEBI:49883"/>
    </cofactor>
</comment>
<feature type="compositionally biased region" description="Basic and acidic residues" evidence="15">
    <location>
        <begin position="67"/>
        <end position="77"/>
    </location>
</feature>
<dbReference type="EMBL" id="CAJJDM010000152">
    <property type="protein sequence ID" value="CAD8111642.1"/>
    <property type="molecule type" value="Genomic_DNA"/>
</dbReference>
<evidence type="ECO:0000259" key="17">
    <source>
        <dbReference type="PROSITE" id="PS50110"/>
    </source>
</evidence>
<dbReference type="GO" id="GO:0000160">
    <property type="term" value="P:phosphorelay signal transduction system"/>
    <property type="evidence" value="ECO:0007669"/>
    <property type="project" value="InterPro"/>
</dbReference>
<evidence type="ECO:0000256" key="8">
    <source>
        <dbReference type="ARBA" id="ARBA00022723"/>
    </source>
</evidence>
<keyword evidence="19" id="KW-1185">Reference proteome</keyword>
<evidence type="ECO:0000256" key="14">
    <source>
        <dbReference type="PROSITE-ProRule" id="PRU00169"/>
    </source>
</evidence>
<dbReference type="Pfam" id="PF00072">
    <property type="entry name" value="Response_reg"/>
    <property type="match status" value="1"/>
</dbReference>
<keyword evidence="6 16" id="KW-0812">Transmembrane</keyword>
<dbReference type="GO" id="GO:0006269">
    <property type="term" value="P:DNA replication, synthesis of primer"/>
    <property type="evidence" value="ECO:0007669"/>
    <property type="project" value="UniProtKB-KW"/>
</dbReference>
<evidence type="ECO:0000256" key="7">
    <source>
        <dbReference type="ARBA" id="ARBA00022705"/>
    </source>
</evidence>
<feature type="transmembrane region" description="Helical" evidence="16">
    <location>
        <begin position="729"/>
        <end position="752"/>
    </location>
</feature>
<sequence>MMMKNQDNDSCNDIITHSELGFGLNLAAKLASGFIEDNNKNIEILSNSADSSSISFLIQDQIQQKEQDQILQKEQDQNRNQSNTGGFMNLNKSQSWQQEDNFIIKKYCYQDNTDHYENSEKIVQKSDGVKSFESPNIVEEFSERIIIPQSNYFQFRSIESPGQLIINKTFSFKISTLQLHECNTTCKKILIVDDQIFNQIALKAILNHFAIQCDQAYDGYQAIQKVKEKFQTNCQFYDIIFMDIELPGLNGFETSKEIISMGCKKTGIVICSAYDTKDNLIQFDRSGLCDYLKKPILQIELLQILKKYQLIYVNTIRPKDNPSETYTYYELPYCKPNDLDEIIETFGQSLSGDKQMTSIYKFNSKEKIEDKQLCQRNFTNKEINKWIDAIDQEYIIEFYLTDFIMQDVVGYYNDGKYYLKNKITFNLYVSNDQRLMYANITMNDGDFKLINSQDDNIEINFYFTVKIKQYNEMINVHDHNIKWNLLIFKSIVILILVLNVFQVLRRSILTDYSNIPDEENEIETQGWKSIKNESLMPPTNCILFSALLGTGIHFLITIFILLILGSFDLFEYHKGSIKSAGIIIYSFCGSINGYQTGKFYKFFGGKNWVINLIIATLLFPISAIVILFMIDIISLLFGTTSTFSFTAVFSVGFILIIVYLPLTIIGGVSGRLRTVDQLFEQRLKKKLLISNYLYFAKGCLYGIIPFISIVIELNYIMQSTWSDKPFEQYALLIFSYIQLLIIVGCLSIIQTYKQLNQGNYNWQWISFLNGGQCIIYIFGFIFCYYYFMNMHGFFQFLFYFAESILACFVFWLMLGFVSYWISLKFQIIGYEAMLYIEPYLDQQTEEISKRDLLKMCVDRIKAYQRVNQLFSQFEETEQLKDQSKLIEIYSKAIKQYNEYGCFGGNDKFWIEDNAAHFFLELAYSDSDEKINEFIRYQKQLFQIRCEEQLRHDETNDKLIKIYKLLLGGDQISHISKQEWEEDVPKQLRLFNQVDILGKHVILGTGKSQLRIFNNVYTYQKFFKTPFQNVLYSVQSLHTYIKNGFAYIHVDELNNCLLDLFLGKMRKRMQSHQNTFQYEEMKKDKDLMNMFMKIQQTDSGMLSQKYQNFEQDSLNALTVRQQAKDHFPLCMEYLIDRLESNHHLRHGGRQQIQLFFKSAGMKIGEAVKYMKMQFQQKISEQEFDKQYLYNIRHNYGLEGKRENYQCYSCTYNMKQNPGNDEYHGCPIKNFNSDVLEKYLKSKSYEETDIKRLIELKKGNHFQLACTEIWHLKNKGSQNTLIIDNPIVFYKESLNHNKKVQLKVETEEPTK</sequence>
<keyword evidence="11" id="KW-0408">Iron</keyword>
<evidence type="ECO:0000256" key="1">
    <source>
        <dbReference type="ARBA" id="ARBA00001966"/>
    </source>
</evidence>
<dbReference type="GO" id="GO:0072657">
    <property type="term" value="P:protein localization to membrane"/>
    <property type="evidence" value="ECO:0007669"/>
    <property type="project" value="TreeGrafter"/>
</dbReference>
<evidence type="ECO:0000256" key="13">
    <source>
        <dbReference type="ARBA" id="ARBA00023136"/>
    </source>
</evidence>
<evidence type="ECO:0000256" key="5">
    <source>
        <dbReference type="ARBA" id="ARBA00022515"/>
    </source>
</evidence>
<dbReference type="GO" id="GO:0046872">
    <property type="term" value="F:metal ion binding"/>
    <property type="evidence" value="ECO:0007669"/>
    <property type="project" value="UniProtKB-KW"/>
</dbReference>
<dbReference type="InterPro" id="IPR004240">
    <property type="entry name" value="EMP70"/>
</dbReference>
<keyword evidence="12" id="KW-0411">Iron-sulfur</keyword>
<feature type="modified residue" description="4-aspartylphosphate" evidence="14">
    <location>
        <position position="243"/>
    </location>
</feature>
<dbReference type="InterPro" id="IPR001789">
    <property type="entry name" value="Sig_transdc_resp-reg_receiver"/>
</dbReference>
<dbReference type="GO" id="GO:0016020">
    <property type="term" value="C:membrane"/>
    <property type="evidence" value="ECO:0007669"/>
    <property type="project" value="UniProtKB-SubCell"/>
</dbReference>
<dbReference type="PANTHER" id="PTHR10766">
    <property type="entry name" value="TRANSMEMBRANE 9 SUPERFAMILY PROTEIN"/>
    <property type="match status" value="1"/>
</dbReference>
<evidence type="ECO:0000256" key="10">
    <source>
        <dbReference type="ARBA" id="ARBA00022989"/>
    </source>
</evidence>
<dbReference type="InterPro" id="IPR058560">
    <property type="entry name" value="DNA_primase_C"/>
</dbReference>
<dbReference type="SMART" id="SM00448">
    <property type="entry name" value="REC"/>
    <property type="match status" value="1"/>
</dbReference>
<dbReference type="PROSITE" id="PS50110">
    <property type="entry name" value="RESPONSE_REGULATORY"/>
    <property type="match status" value="1"/>
</dbReference>
<keyword evidence="10 16" id="KW-1133">Transmembrane helix</keyword>
<keyword evidence="7" id="KW-0235">DNA replication</keyword>
<evidence type="ECO:0000256" key="15">
    <source>
        <dbReference type="SAM" id="MobiDB-lite"/>
    </source>
</evidence>
<keyword evidence="9" id="KW-0732">Signal</keyword>
<dbReference type="Proteomes" id="UP000688137">
    <property type="component" value="Unassembled WGS sequence"/>
</dbReference>
<keyword evidence="4" id="KW-0004">4Fe-4S</keyword>
<feature type="transmembrane region" description="Helical" evidence="16">
    <location>
        <begin position="691"/>
        <end position="717"/>
    </location>
</feature>
<feature type="transmembrane region" description="Helical" evidence="16">
    <location>
        <begin position="793"/>
        <end position="821"/>
    </location>
</feature>
<keyword evidence="14" id="KW-0597">Phosphoprotein</keyword>